<evidence type="ECO:0000313" key="3">
    <source>
        <dbReference type="Proteomes" id="UP000183832"/>
    </source>
</evidence>
<dbReference type="InterPro" id="IPR001810">
    <property type="entry name" value="F-box_dom"/>
</dbReference>
<dbReference type="SUPFAM" id="SSF81383">
    <property type="entry name" value="F-box domain"/>
    <property type="match status" value="1"/>
</dbReference>
<dbReference type="CDD" id="cd22159">
    <property type="entry name" value="F-box_AtTIR1-like"/>
    <property type="match status" value="1"/>
</dbReference>
<dbReference type="Gene3D" id="3.80.10.10">
    <property type="entry name" value="Ribonuclease Inhibitor"/>
    <property type="match status" value="1"/>
</dbReference>
<dbReference type="Pfam" id="PF12937">
    <property type="entry name" value="F-box-like"/>
    <property type="match status" value="1"/>
</dbReference>
<evidence type="ECO:0000313" key="2">
    <source>
        <dbReference type="EMBL" id="CRK95947.1"/>
    </source>
</evidence>
<name>A0A1J1I6Y4_9DIPT</name>
<reference evidence="2 3" key="1">
    <citation type="submission" date="2015-04" db="EMBL/GenBank/DDBJ databases">
        <authorList>
            <person name="Syromyatnikov M.Y."/>
            <person name="Popov V.N."/>
        </authorList>
    </citation>
    <scope>NUCLEOTIDE SEQUENCE [LARGE SCALE GENOMIC DNA]</scope>
</reference>
<gene>
    <name evidence="2" type="ORF">CLUMA_CG009391</name>
</gene>
<organism evidence="2 3">
    <name type="scientific">Clunio marinus</name>
    <dbReference type="NCBI Taxonomy" id="568069"/>
    <lineage>
        <taxon>Eukaryota</taxon>
        <taxon>Metazoa</taxon>
        <taxon>Ecdysozoa</taxon>
        <taxon>Arthropoda</taxon>
        <taxon>Hexapoda</taxon>
        <taxon>Insecta</taxon>
        <taxon>Pterygota</taxon>
        <taxon>Neoptera</taxon>
        <taxon>Endopterygota</taxon>
        <taxon>Diptera</taxon>
        <taxon>Nematocera</taxon>
        <taxon>Chironomoidea</taxon>
        <taxon>Chironomidae</taxon>
        <taxon>Clunio</taxon>
    </lineage>
</organism>
<dbReference type="AlphaFoldDB" id="A0A1J1I6Y4"/>
<feature type="domain" description="F-box" evidence="1">
    <location>
        <begin position="9"/>
        <end position="65"/>
    </location>
</feature>
<accession>A0A1J1I6Y4</accession>
<protein>
    <submittedName>
        <fullName evidence="2">CLUMA_CG009391, isoform A</fullName>
    </submittedName>
</protein>
<dbReference type="Proteomes" id="UP000183832">
    <property type="component" value="Unassembled WGS sequence"/>
</dbReference>
<dbReference type="OrthoDB" id="7760717at2759"/>
<evidence type="ECO:0000259" key="1">
    <source>
        <dbReference type="PROSITE" id="PS50181"/>
    </source>
</evidence>
<sequence length="556" mass="65850">MSQSFDLQERYILDLPDEMLLHIFSYLNISSSRKHVSRVCRKFYELMCVVRRDSEFPLELSYSKICDKKIRRSIVYSSREFEELTIYYRHDQESINRKHEIKIEYIEDVMLNFGRRIKKFGLSNFELFESQLRKILDCIPNVEFLGLNKVKVNIEPNENISELNLCKLKKLEIRNGSNCFNILNRLPKDTIREAIIMSHDVDIGLQKFFNKQTNIQMLEIDKNNQLKFDHLKLEYLKLNSKFINLPLNLRQQQKLRYIDFSNYLIDDEILTTICKMTNLEVVKMCVNLGMPCYVFESLKYLTQLKELQLKSDEIHKCNHLLELSRMRLKIEKLTLLFEKEKIPPEFFIQLSQNFRKLKQIIISNRSIIIINTILEHFPNLESIAVDFYSDEPEEILVISENLKHEKLKEIIATSHCEEKNTNSLLTLLNACPNLERIMLFNLAEDLQQIINNHPKLTELSLRFEDFTFFDEIKEKVHAISTAAKRLKYVNLNGLSRCTEFLERGSSIEGLFTDVFEDEFDDIMFFVHISSATEAETEIMMKKKRNSSELCCEELRS</sequence>
<dbReference type="Gene3D" id="1.20.1280.50">
    <property type="match status" value="1"/>
</dbReference>
<proteinExistence type="predicted"/>
<dbReference type="InterPro" id="IPR036047">
    <property type="entry name" value="F-box-like_dom_sf"/>
</dbReference>
<dbReference type="InterPro" id="IPR032675">
    <property type="entry name" value="LRR_dom_sf"/>
</dbReference>
<dbReference type="PROSITE" id="PS50181">
    <property type="entry name" value="FBOX"/>
    <property type="match status" value="1"/>
</dbReference>
<keyword evidence="3" id="KW-1185">Reference proteome</keyword>
<dbReference type="SUPFAM" id="SSF52047">
    <property type="entry name" value="RNI-like"/>
    <property type="match status" value="2"/>
</dbReference>
<dbReference type="EMBL" id="CVRI01000043">
    <property type="protein sequence ID" value="CRK95947.1"/>
    <property type="molecule type" value="Genomic_DNA"/>
</dbReference>